<dbReference type="GO" id="GO:0005524">
    <property type="term" value="F:ATP binding"/>
    <property type="evidence" value="ECO:0007669"/>
    <property type="project" value="UniProtKB-UniRule"/>
</dbReference>
<reference evidence="8 9" key="3">
    <citation type="submission" date="2020-02" db="EMBL/GenBank/DDBJ databases">
        <title>Sequencing the genomes of 1000 actinobacteria strains.</title>
        <authorList>
            <person name="Klenk H.-P."/>
        </authorList>
    </citation>
    <scope>NUCLEOTIDE SEQUENCE [LARGE SCALE GENOMIC DNA]</scope>
    <source>
        <strain evidence="8 9">DSM 45201</strain>
    </source>
</reference>
<evidence type="ECO:0000256" key="4">
    <source>
        <dbReference type="ARBA" id="ARBA00022840"/>
    </source>
</evidence>
<dbReference type="PANTHER" id="PTHR11070">
    <property type="entry name" value="UVRD / RECB / PCRA DNA HELICASE FAMILY MEMBER"/>
    <property type="match status" value="1"/>
</dbReference>
<organism evidence="8 9">
    <name type="scientific">Modestobacter marinus</name>
    <dbReference type="NCBI Taxonomy" id="477641"/>
    <lineage>
        <taxon>Bacteria</taxon>
        <taxon>Bacillati</taxon>
        <taxon>Actinomycetota</taxon>
        <taxon>Actinomycetes</taxon>
        <taxon>Geodermatophilales</taxon>
        <taxon>Geodermatophilaceae</taxon>
        <taxon>Modestobacter</taxon>
    </lineage>
</organism>
<feature type="binding site" evidence="5">
    <location>
        <begin position="203"/>
        <end position="210"/>
    </location>
    <ligand>
        <name>ATP</name>
        <dbReference type="ChEBI" id="CHEBI:30616"/>
    </ligand>
</feature>
<evidence type="ECO:0000313" key="9">
    <source>
        <dbReference type="Proteomes" id="UP000552836"/>
    </source>
</evidence>
<evidence type="ECO:0000313" key="10">
    <source>
        <dbReference type="Proteomes" id="UP000648663"/>
    </source>
</evidence>
<dbReference type="EMBL" id="BMMI01000001">
    <property type="protein sequence ID" value="GGL52824.1"/>
    <property type="molecule type" value="Genomic_DNA"/>
</dbReference>
<dbReference type="Proteomes" id="UP000648663">
    <property type="component" value="Unassembled WGS sequence"/>
</dbReference>
<reference evidence="10" key="2">
    <citation type="journal article" date="2019" name="Int. J. Syst. Evol. Microbiol.">
        <title>The Global Catalogue of Microorganisms (GCM) 10K type strain sequencing project: providing services to taxonomists for standard genome sequencing and annotation.</title>
        <authorList>
            <consortium name="The Broad Institute Genomics Platform"/>
            <consortium name="The Broad Institute Genome Sequencing Center for Infectious Disease"/>
            <person name="Wu L."/>
            <person name="Ma J."/>
        </authorList>
    </citation>
    <scope>NUCLEOTIDE SEQUENCE [LARGE SCALE GENOMIC DNA]</scope>
    <source>
        <strain evidence="10">CGMCC 4.5581</strain>
    </source>
</reference>
<evidence type="ECO:0000256" key="2">
    <source>
        <dbReference type="ARBA" id="ARBA00022801"/>
    </source>
</evidence>
<accession>A0A846LI09</accession>
<dbReference type="Pfam" id="PF00580">
    <property type="entry name" value="UvrD-helicase"/>
    <property type="match status" value="1"/>
</dbReference>
<dbReference type="Proteomes" id="UP000552836">
    <property type="component" value="Unassembled WGS sequence"/>
</dbReference>
<evidence type="ECO:0000313" key="8">
    <source>
        <dbReference type="EMBL" id="NIH67197.1"/>
    </source>
</evidence>
<evidence type="ECO:0000256" key="5">
    <source>
        <dbReference type="PROSITE-ProRule" id="PRU00560"/>
    </source>
</evidence>
<dbReference type="GO" id="GO:0003677">
    <property type="term" value="F:DNA binding"/>
    <property type="evidence" value="ECO:0007669"/>
    <property type="project" value="InterPro"/>
</dbReference>
<reference evidence="7" key="4">
    <citation type="submission" date="2024-05" db="EMBL/GenBank/DDBJ databases">
        <authorList>
            <person name="Sun Q."/>
            <person name="Zhou Y."/>
        </authorList>
    </citation>
    <scope>NUCLEOTIDE SEQUENCE</scope>
    <source>
        <strain evidence="7">CGMCC 4.5581</strain>
    </source>
</reference>
<name>A0A846LI09_9ACTN</name>
<dbReference type="GO" id="GO:0005829">
    <property type="term" value="C:cytosol"/>
    <property type="evidence" value="ECO:0007669"/>
    <property type="project" value="TreeGrafter"/>
</dbReference>
<protein>
    <submittedName>
        <fullName evidence="7 8">DNA helicase</fullName>
    </submittedName>
</protein>
<gene>
    <name evidence="8" type="ORF">FB380_001643</name>
    <name evidence="7" type="ORF">GCM10011589_06170</name>
</gene>
<dbReference type="RefSeq" id="WP_229681815.1">
    <property type="nucleotide sequence ID" value="NZ_BAABJU010000001.1"/>
</dbReference>
<keyword evidence="3 5" id="KW-0347">Helicase</keyword>
<keyword evidence="10" id="KW-1185">Reference proteome</keyword>
<dbReference type="InterPro" id="IPR014016">
    <property type="entry name" value="UvrD-like_ATP-bd"/>
</dbReference>
<comment type="caution">
    <text evidence="8">The sequence shown here is derived from an EMBL/GenBank/DDBJ whole genome shotgun (WGS) entry which is preliminary data.</text>
</comment>
<dbReference type="PROSITE" id="PS51198">
    <property type="entry name" value="UVRD_HELICASE_ATP_BIND"/>
    <property type="match status" value="1"/>
</dbReference>
<feature type="domain" description="UvrD-like helicase ATP-binding" evidence="6">
    <location>
        <begin position="182"/>
        <end position="535"/>
    </location>
</feature>
<keyword evidence="2 5" id="KW-0378">Hydrolase</keyword>
<keyword evidence="1 5" id="KW-0547">Nucleotide-binding</keyword>
<evidence type="ECO:0000256" key="3">
    <source>
        <dbReference type="ARBA" id="ARBA00022806"/>
    </source>
</evidence>
<dbReference type="SUPFAM" id="SSF52540">
    <property type="entry name" value="P-loop containing nucleoside triphosphate hydrolases"/>
    <property type="match status" value="1"/>
</dbReference>
<dbReference type="AlphaFoldDB" id="A0A846LI09"/>
<reference evidence="7" key="1">
    <citation type="journal article" date="2014" name="Int. J. Syst. Evol. Microbiol.">
        <title>Complete genome of a new Firmicutes species belonging to the dominant human colonic microbiota ('Ruminococcus bicirculans') reveals two chromosomes and a selective capacity to utilize plant glucans.</title>
        <authorList>
            <consortium name="NISC Comparative Sequencing Program"/>
            <person name="Wegmann U."/>
            <person name="Louis P."/>
            <person name="Goesmann A."/>
            <person name="Henrissat B."/>
            <person name="Duncan S.H."/>
            <person name="Flint H.J."/>
        </authorList>
    </citation>
    <scope>NUCLEOTIDE SEQUENCE</scope>
    <source>
        <strain evidence="7">CGMCC 4.5581</strain>
    </source>
</reference>
<dbReference type="InterPro" id="IPR027417">
    <property type="entry name" value="P-loop_NTPase"/>
</dbReference>
<keyword evidence="4 5" id="KW-0067">ATP-binding</keyword>
<dbReference type="GO" id="GO:0016787">
    <property type="term" value="F:hydrolase activity"/>
    <property type="evidence" value="ECO:0007669"/>
    <property type="project" value="UniProtKB-UniRule"/>
</dbReference>
<sequence length="689" mass="72990">MSVPSAPAPPAPADRPDPVLAAERAHLLRAADCLTTMRAAAVSVTDAGVDAWASERLGAARAERLLALAADPGVPAFFGRTDSAGDPRPETFHIGRRHVRDAAGDPVVIDWRAPMSRPFYQASAAEPQGLLRRRRFGFADGELTSYEDELLADGQDDGGAGELLRQEIERPRSGPMRDIVATIQPDQDDIVRAPLAESICVQGAPGTGKTAVGLHRAAYLLYTHGDQLARTGVLVIGPNRAFLRYIEQVLPALGEVEVDQATVASLTARVTVRAQDEPAVAVLKGDPRMAEVLRRALWGGIRKPVESVQVMLSGRKYRIGEDRLKRFVDDLRRAGTSGVDDQQLVHYAAGRERLAMGLAEYARRLKEAGGGSPTDAETRRAARSAEVRAFCDAVWPAVDAAGLVHDLFTDPERLARAARGVLTEEEQALLHWPRPPRSVRAARWTAADAVLVDEVAGMLERVPGYGHVVVDEAQDLSPMECRAIARRLGAGSLTVLGDLAQATSPWSVADWAQTLTALGRPATTVRPLTRGYRVPGEVLDFANRLLPALAPGLAPATAARREPGALRLRPVGTLAGPLAEVVGELAALAGSTGVVCADASVPEVVGVLAAAGLDVAPLADDGAAPARVSVVPAGLAKGLEFDHVVVVEPAAIVAAEPRGLHRLYVVLTRAVSSLVVLHHADLPDLLVEA</sequence>
<dbReference type="EMBL" id="JAAMPA010000001">
    <property type="protein sequence ID" value="NIH67197.1"/>
    <property type="molecule type" value="Genomic_DNA"/>
</dbReference>
<dbReference type="PANTHER" id="PTHR11070:SF45">
    <property type="entry name" value="DNA 3'-5' HELICASE"/>
    <property type="match status" value="1"/>
</dbReference>
<dbReference type="InterPro" id="IPR000212">
    <property type="entry name" value="DNA_helicase_UvrD/REP"/>
</dbReference>
<dbReference type="GO" id="GO:0043138">
    <property type="term" value="F:3'-5' DNA helicase activity"/>
    <property type="evidence" value="ECO:0007669"/>
    <property type="project" value="TreeGrafter"/>
</dbReference>
<dbReference type="Gene3D" id="3.40.50.300">
    <property type="entry name" value="P-loop containing nucleotide triphosphate hydrolases"/>
    <property type="match status" value="3"/>
</dbReference>
<proteinExistence type="predicted"/>
<evidence type="ECO:0000259" key="6">
    <source>
        <dbReference type="PROSITE" id="PS51198"/>
    </source>
</evidence>
<evidence type="ECO:0000313" key="7">
    <source>
        <dbReference type="EMBL" id="GGL52824.1"/>
    </source>
</evidence>
<evidence type="ECO:0000256" key="1">
    <source>
        <dbReference type="ARBA" id="ARBA00022741"/>
    </source>
</evidence>
<dbReference type="GO" id="GO:0000725">
    <property type="term" value="P:recombinational repair"/>
    <property type="evidence" value="ECO:0007669"/>
    <property type="project" value="TreeGrafter"/>
</dbReference>